<comment type="caution">
    <text evidence="3">The sequence shown here is derived from an EMBL/GenBank/DDBJ whole genome shotgun (WGS) entry which is preliminary data.</text>
</comment>
<keyword evidence="4" id="KW-1185">Reference proteome</keyword>
<dbReference type="RefSeq" id="WP_035557799.1">
    <property type="nucleotide sequence ID" value="NZ_JACCDE010000024.1"/>
</dbReference>
<keyword evidence="1" id="KW-0597">Phosphoprotein</keyword>
<protein>
    <recommendedName>
        <fullName evidence="2">HPt domain-containing protein</fullName>
    </recommendedName>
</protein>
<dbReference type="PROSITE" id="PS50894">
    <property type="entry name" value="HPT"/>
    <property type="match status" value="1"/>
</dbReference>
<feature type="modified residue" description="Phosphohistidine" evidence="1">
    <location>
        <position position="53"/>
    </location>
</feature>
<evidence type="ECO:0000256" key="1">
    <source>
        <dbReference type="PROSITE-ProRule" id="PRU00110"/>
    </source>
</evidence>
<evidence type="ECO:0000313" key="4">
    <source>
        <dbReference type="Proteomes" id="UP000526892"/>
    </source>
</evidence>
<accession>A0A7Z0LV07</accession>
<dbReference type="InterPro" id="IPR008207">
    <property type="entry name" value="Sig_transdc_His_kin_Hpt_dom"/>
</dbReference>
<sequence length="61" mass="6808">MAITQNEARPELRKATQFGQLALEMHQKATDHLQSVKNRLTPAEKAVLKTLAHQLKGEVST</sequence>
<dbReference type="Proteomes" id="UP000526892">
    <property type="component" value="Unassembled WGS sequence"/>
</dbReference>
<evidence type="ECO:0000259" key="2">
    <source>
        <dbReference type="PROSITE" id="PS50894"/>
    </source>
</evidence>
<name>A0A7Z0LV07_9GAMM</name>
<gene>
    <name evidence="3" type="ORF">HZS80_15560</name>
</gene>
<organism evidence="3 4">
    <name type="scientific">Vreelandella glaciei</name>
    <dbReference type="NCBI Taxonomy" id="186761"/>
    <lineage>
        <taxon>Bacteria</taxon>
        <taxon>Pseudomonadati</taxon>
        <taxon>Pseudomonadota</taxon>
        <taxon>Gammaproteobacteria</taxon>
        <taxon>Oceanospirillales</taxon>
        <taxon>Halomonadaceae</taxon>
        <taxon>Vreelandella</taxon>
    </lineage>
</organism>
<dbReference type="EMBL" id="JACCDE010000024">
    <property type="protein sequence ID" value="NYS79116.1"/>
    <property type="molecule type" value="Genomic_DNA"/>
</dbReference>
<dbReference type="GO" id="GO:0000160">
    <property type="term" value="P:phosphorelay signal transduction system"/>
    <property type="evidence" value="ECO:0007669"/>
    <property type="project" value="InterPro"/>
</dbReference>
<dbReference type="AlphaFoldDB" id="A0A7Z0LV07"/>
<proteinExistence type="predicted"/>
<evidence type="ECO:0000313" key="3">
    <source>
        <dbReference type="EMBL" id="NYS79116.1"/>
    </source>
</evidence>
<reference evidence="3 4" key="1">
    <citation type="journal article" date="2003" name="Extremophiles">
        <title>Halomonas glaciei sp. nov. isolated from fast ice of Adelie Land, Antarctica.</title>
        <authorList>
            <person name="Reddy G.S."/>
            <person name="Raghavan P.U."/>
            <person name="Sarita N.B."/>
            <person name="Prakash J.S."/>
            <person name="Nagesh N."/>
            <person name="Delille D."/>
            <person name="Shivaji S."/>
        </authorList>
    </citation>
    <scope>NUCLEOTIDE SEQUENCE [LARGE SCALE GENOMIC DNA]</scope>
    <source>
        <strain evidence="3 4">DD39</strain>
    </source>
</reference>
<feature type="domain" description="HPt" evidence="2">
    <location>
        <begin position="14"/>
        <end position="61"/>
    </location>
</feature>